<dbReference type="EMBL" id="JALJYF010000001">
    <property type="protein sequence ID" value="MCP1726180.1"/>
    <property type="molecule type" value="Genomic_DNA"/>
</dbReference>
<protein>
    <submittedName>
        <fullName evidence="3">Transglutaminase-like putative cysteine protease</fullName>
    </submittedName>
</protein>
<dbReference type="Pfam" id="PF11992">
    <property type="entry name" value="TgpA_N"/>
    <property type="match status" value="1"/>
</dbReference>
<reference evidence="3 4" key="1">
    <citation type="submission" date="2022-03" db="EMBL/GenBank/DDBJ databases">
        <title>Genomic Encyclopedia of Type Strains, Phase III (KMG-III): the genomes of soil and plant-associated and newly described type strains.</title>
        <authorList>
            <person name="Whitman W."/>
        </authorList>
    </citation>
    <scope>NUCLEOTIDE SEQUENCE [LARGE SCALE GENOMIC DNA]</scope>
    <source>
        <strain evidence="3 4">BSker1</strain>
    </source>
</reference>
<feature type="transmembrane region" description="Helical" evidence="1">
    <location>
        <begin position="131"/>
        <end position="150"/>
    </location>
</feature>
<keyword evidence="1" id="KW-1133">Transmembrane helix</keyword>
<dbReference type="PANTHER" id="PTHR42736:SF1">
    <property type="entry name" value="PROTEIN-GLUTAMINE GAMMA-GLUTAMYLTRANSFERASE"/>
    <property type="match status" value="1"/>
</dbReference>
<dbReference type="SMART" id="SM00460">
    <property type="entry name" value="TGc"/>
    <property type="match status" value="1"/>
</dbReference>
<feature type="transmembrane region" description="Helical" evidence="1">
    <location>
        <begin position="15"/>
        <end position="48"/>
    </location>
</feature>
<dbReference type="InterPro" id="IPR052901">
    <property type="entry name" value="Bact_TGase-like"/>
</dbReference>
<dbReference type="Gene3D" id="3.10.620.30">
    <property type="match status" value="1"/>
</dbReference>
<organism evidence="3 4">
    <name type="scientific">Natronospira proteinivora</name>
    <dbReference type="NCBI Taxonomy" id="1807133"/>
    <lineage>
        <taxon>Bacteria</taxon>
        <taxon>Pseudomonadati</taxon>
        <taxon>Pseudomonadota</taxon>
        <taxon>Gammaproteobacteria</taxon>
        <taxon>Natronospirales</taxon>
        <taxon>Natronospiraceae</taxon>
        <taxon>Natronospira</taxon>
    </lineage>
</organism>
<keyword evidence="1" id="KW-0812">Transmembrane</keyword>
<name>A0ABT1G4G6_9GAMM</name>
<evidence type="ECO:0000259" key="2">
    <source>
        <dbReference type="SMART" id="SM00460"/>
    </source>
</evidence>
<dbReference type="Pfam" id="PF01841">
    <property type="entry name" value="Transglut_core"/>
    <property type="match status" value="1"/>
</dbReference>
<feature type="transmembrane region" description="Helical" evidence="1">
    <location>
        <begin position="108"/>
        <end position="125"/>
    </location>
</feature>
<dbReference type="InterPro" id="IPR038765">
    <property type="entry name" value="Papain-like_cys_pep_sf"/>
</dbReference>
<comment type="caution">
    <text evidence="3">The sequence shown here is derived from an EMBL/GenBank/DDBJ whole genome shotgun (WGS) entry which is preliminary data.</text>
</comment>
<dbReference type="Pfam" id="PF13559">
    <property type="entry name" value="DUF4129"/>
    <property type="match status" value="1"/>
</dbReference>
<dbReference type="InterPro" id="IPR002931">
    <property type="entry name" value="Transglutaminase-like"/>
</dbReference>
<proteinExistence type="predicted"/>
<sequence>MTDLRPPLRERELRWLTLAMGATLIPIITTLPYWVPFLGALFAVWRLLPGWLGRQRAPLAFLRLPLGLLCFGGIYLEFGNLNGIEPGTALLVLMLGLKLLETWKPRDGLVLVLLAYILMLAVFLGNQSLLAALWLSAICCFQTAILLRLTRLGEPGPLRPSLVTAGKLLLQALPIAIILFVLFPRVPGPLWGTPTPEPRATTGLSDRMSPGSISQLAQSNALAFRVSFPEHEAPESGQRYWRGPVFHAFDGQEWREGRMPDREATLLPLGEGVTQEITLEAHGQDWLIALDMPGGELPNDSQLRADMRLQADEPVSERLRYQIQSWPNYALDPELPEGWQERLTRLPDDSNPQTRELAREWLAEVDGDPHALVDRAMSHFNEESFYYTLEPPTLGRHGMDDFLFDSQRGFCEHYAAAFTVLMRAADIPSRVVTGYVGGEYNPMAGHFRVLQSNAHAWSEIWLPEEGWVRVDPTTAIDPSRVETQAGGMASGTEGEDWEGGFNWENLGLQLEMIWDTIQARWDGWFLAYGPEQQRDFLERLGLPGKDAMRLALIMVGLVTIFALLLWLILSLKQRPPRPRDPVERSWQRFEGRMRRAGLARQPQEGPAAWLQRLEREVPGVAEQLRPLINRFRSARYAGTSPQGKQLEQALSAWPARRLKRLARLDRSRH</sequence>
<dbReference type="SUPFAM" id="SSF54001">
    <property type="entry name" value="Cysteine proteinases"/>
    <property type="match status" value="1"/>
</dbReference>
<feature type="transmembrane region" description="Helical" evidence="1">
    <location>
        <begin position="60"/>
        <end position="78"/>
    </location>
</feature>
<dbReference type="InterPro" id="IPR021878">
    <property type="entry name" value="TgpA_N"/>
</dbReference>
<evidence type="ECO:0000313" key="3">
    <source>
        <dbReference type="EMBL" id="MCP1726180.1"/>
    </source>
</evidence>
<dbReference type="RefSeq" id="WP_253444020.1">
    <property type="nucleotide sequence ID" value="NZ_JALJYF010000001.1"/>
</dbReference>
<feature type="domain" description="Transglutaminase-like" evidence="2">
    <location>
        <begin position="403"/>
        <end position="474"/>
    </location>
</feature>
<dbReference type="InterPro" id="IPR025403">
    <property type="entry name" value="TgpA-like_C"/>
</dbReference>
<accession>A0ABT1G4G6</accession>
<evidence type="ECO:0000313" key="4">
    <source>
        <dbReference type="Proteomes" id="UP001523550"/>
    </source>
</evidence>
<feature type="transmembrane region" description="Helical" evidence="1">
    <location>
        <begin position="162"/>
        <end position="183"/>
    </location>
</feature>
<keyword evidence="1" id="KW-0472">Membrane</keyword>
<dbReference type="PANTHER" id="PTHR42736">
    <property type="entry name" value="PROTEIN-GLUTAMINE GAMMA-GLUTAMYLTRANSFERASE"/>
    <property type="match status" value="1"/>
</dbReference>
<keyword evidence="4" id="KW-1185">Reference proteome</keyword>
<dbReference type="Proteomes" id="UP001523550">
    <property type="component" value="Unassembled WGS sequence"/>
</dbReference>
<feature type="transmembrane region" description="Helical" evidence="1">
    <location>
        <begin position="547"/>
        <end position="569"/>
    </location>
</feature>
<gene>
    <name evidence="3" type="ORF">J2T60_000145</name>
</gene>
<evidence type="ECO:0000256" key="1">
    <source>
        <dbReference type="SAM" id="Phobius"/>
    </source>
</evidence>